<dbReference type="SMART" id="SM00226">
    <property type="entry name" value="LMWPc"/>
    <property type="match status" value="1"/>
</dbReference>
<dbReference type="PANTHER" id="PTHR11717">
    <property type="entry name" value="LOW MOLECULAR WEIGHT PROTEIN TYROSINE PHOSPHATASE"/>
    <property type="match status" value="1"/>
</dbReference>
<evidence type="ECO:0000256" key="4">
    <source>
        <dbReference type="ARBA" id="ARBA00022912"/>
    </source>
</evidence>
<protein>
    <recommendedName>
        <fullName evidence="2">protein-tyrosine-phosphatase</fullName>
        <ecNumber evidence="2">3.1.3.48</ecNumber>
    </recommendedName>
</protein>
<dbReference type="SUPFAM" id="SSF52788">
    <property type="entry name" value="Phosphotyrosine protein phosphatases I"/>
    <property type="match status" value="1"/>
</dbReference>
<organism evidence="6 7">
    <name type="scientific">Neisseria mucosa C102</name>
    <dbReference type="NCBI Taxonomy" id="435832"/>
    <lineage>
        <taxon>Bacteria</taxon>
        <taxon>Pseudomonadati</taxon>
        <taxon>Pseudomonadota</taxon>
        <taxon>Betaproteobacteria</taxon>
        <taxon>Neisseriales</taxon>
        <taxon>Neisseriaceae</taxon>
        <taxon>Neisseria</taxon>
    </lineage>
</organism>
<evidence type="ECO:0000259" key="5">
    <source>
        <dbReference type="SMART" id="SM00226"/>
    </source>
</evidence>
<dbReference type="PRINTS" id="PR00719">
    <property type="entry name" value="LMWPTPASE"/>
</dbReference>
<accession>A0ABN0CC07</accession>
<dbReference type="EC" id="3.1.3.48" evidence="2"/>
<dbReference type="CDD" id="cd16343">
    <property type="entry name" value="LMWPTP"/>
    <property type="match status" value="1"/>
</dbReference>
<keyword evidence="7" id="KW-1185">Reference proteome</keyword>
<dbReference type="InterPro" id="IPR023485">
    <property type="entry name" value="Ptyr_pPase"/>
</dbReference>
<evidence type="ECO:0000256" key="1">
    <source>
        <dbReference type="ARBA" id="ARBA00011063"/>
    </source>
</evidence>
<dbReference type="InterPro" id="IPR036196">
    <property type="entry name" value="Ptyr_pPase_sf"/>
</dbReference>
<proteinExistence type="inferred from homology"/>
<sequence length="180" mass="20202">MQHARPSENGSARCIEFQTLPLIFTNMKTHKILFVCLGNICRSPMAEYVLRHRAREAGMGNAVITASAGTSGWHDGENMHEGTRRVLKQHGIDPSGFTSSKIKPSDAEHFDYIIVMDDNNLRETEKQLGFHPGKIFKLTDLIPDSGYNHVPDPWYTGDFDETYRLVDAGSLALLEKLKQA</sequence>
<evidence type="ECO:0000313" key="7">
    <source>
        <dbReference type="Proteomes" id="UP000003612"/>
    </source>
</evidence>
<dbReference type="Gene3D" id="3.40.50.2300">
    <property type="match status" value="1"/>
</dbReference>
<evidence type="ECO:0000313" key="6">
    <source>
        <dbReference type="EMBL" id="EFV80879.1"/>
    </source>
</evidence>
<keyword evidence="3" id="KW-0378">Hydrolase</keyword>
<dbReference type="InterPro" id="IPR050438">
    <property type="entry name" value="LMW_PTPase"/>
</dbReference>
<dbReference type="EMBL" id="ACRG01000005">
    <property type="protein sequence ID" value="EFV80879.1"/>
    <property type="molecule type" value="Genomic_DNA"/>
</dbReference>
<comment type="caution">
    <text evidence="6">The sequence shown here is derived from an EMBL/GenBank/DDBJ whole genome shotgun (WGS) entry which is preliminary data.</text>
</comment>
<feature type="domain" description="Phosphotyrosine protein phosphatase I" evidence="5">
    <location>
        <begin position="30"/>
        <end position="176"/>
    </location>
</feature>
<reference evidence="6 7" key="1">
    <citation type="submission" date="2010-12" db="EMBL/GenBank/DDBJ databases">
        <title>The Genome Sequence of Neisseria mucosa strain C102.</title>
        <authorList>
            <consortium name="The Broad Institute Genome Sequencing Platform"/>
            <person name="Earl A."/>
            <person name="Ward D."/>
            <person name="Feldgarden M."/>
            <person name="Gevers D."/>
            <person name="Sibley C.D."/>
            <person name="Field T.R."/>
            <person name="Grinwis M."/>
            <person name="Eshaghurshan C.S."/>
            <person name="Surette M."/>
            <person name="Young S.K."/>
            <person name="Zeng Q."/>
            <person name="Gargeya S."/>
            <person name="Fitzgerald M."/>
            <person name="Haas B."/>
            <person name="Abouelleil A."/>
            <person name="Alvarado L."/>
            <person name="Arachchi H.M."/>
            <person name="Berlin A."/>
            <person name="Brown A."/>
            <person name="Chapman S.B."/>
            <person name="Chen Z."/>
            <person name="Dunbar C."/>
            <person name="Freedman E."/>
            <person name="Gearin G."/>
            <person name="Gellesch M."/>
            <person name="Goldberg J."/>
            <person name="Griggs A."/>
            <person name="Gujja S."/>
            <person name="Heilman E."/>
            <person name="Heiman D."/>
            <person name="Howarth C."/>
            <person name="Larson L."/>
            <person name="Lui A."/>
            <person name="MacDonald P.J.P."/>
            <person name="Mehta T."/>
            <person name="Montmayeur A."/>
            <person name="Murphy C."/>
            <person name="Neiman D."/>
            <person name="Pearson M."/>
            <person name="Priest M."/>
            <person name="Roberts A."/>
            <person name="Saif S."/>
            <person name="Shea T."/>
            <person name="Shenoy N."/>
            <person name="Sisk P."/>
            <person name="Stolte C."/>
            <person name="Sykes S."/>
            <person name="White J."/>
            <person name="Yandava C."/>
            <person name="Nusbaum C."/>
            <person name="Birren B."/>
        </authorList>
    </citation>
    <scope>NUCLEOTIDE SEQUENCE [LARGE SCALE GENOMIC DNA]</scope>
    <source>
        <strain evidence="6 7">C102</strain>
    </source>
</reference>
<dbReference type="Proteomes" id="UP000003612">
    <property type="component" value="Unassembled WGS sequence"/>
</dbReference>
<comment type="similarity">
    <text evidence="1">Belongs to the low molecular weight phosphotyrosine protein phosphatase family.</text>
</comment>
<dbReference type="InterPro" id="IPR017867">
    <property type="entry name" value="Tyr_phospatase_low_mol_wt"/>
</dbReference>
<dbReference type="PANTHER" id="PTHR11717:SF7">
    <property type="entry name" value="LOW MOLECULAR WEIGHT PHOSPHOTYROSINE PROTEIN PHOSPHATASE"/>
    <property type="match status" value="1"/>
</dbReference>
<evidence type="ECO:0000256" key="3">
    <source>
        <dbReference type="ARBA" id="ARBA00022801"/>
    </source>
</evidence>
<gene>
    <name evidence="6" type="ORF">HMPREF0604_00857</name>
</gene>
<dbReference type="Pfam" id="PF01451">
    <property type="entry name" value="LMWPc"/>
    <property type="match status" value="1"/>
</dbReference>
<evidence type="ECO:0000256" key="2">
    <source>
        <dbReference type="ARBA" id="ARBA00013064"/>
    </source>
</evidence>
<name>A0ABN0CC07_NEIMU</name>
<keyword evidence="4" id="KW-0904">Protein phosphatase</keyword>